<feature type="chain" id="PRO_5043140166" evidence="1">
    <location>
        <begin position="22"/>
        <end position="114"/>
    </location>
</feature>
<dbReference type="EMBL" id="UZAM01008025">
    <property type="protein sequence ID" value="VDP02804.1"/>
    <property type="molecule type" value="Genomic_DNA"/>
</dbReference>
<dbReference type="Proteomes" id="UP000270296">
    <property type="component" value="Unassembled WGS sequence"/>
</dbReference>
<dbReference type="AlphaFoldDB" id="A0A183IJX9"/>
<name>A0A183IJX9_9BILA</name>
<organism evidence="4">
    <name type="scientific">Soboliphyme baturini</name>
    <dbReference type="NCBI Taxonomy" id="241478"/>
    <lineage>
        <taxon>Eukaryota</taxon>
        <taxon>Metazoa</taxon>
        <taxon>Ecdysozoa</taxon>
        <taxon>Nematoda</taxon>
        <taxon>Enoplea</taxon>
        <taxon>Dorylaimia</taxon>
        <taxon>Dioctophymatida</taxon>
        <taxon>Dioctophymatoidea</taxon>
        <taxon>Soboliphymatidae</taxon>
        <taxon>Soboliphyme</taxon>
    </lineage>
</organism>
<keyword evidence="1" id="KW-0732">Signal</keyword>
<proteinExistence type="predicted"/>
<evidence type="ECO:0000313" key="4">
    <source>
        <dbReference type="WBParaSite" id="SBAD_0000410101-mRNA-1"/>
    </source>
</evidence>
<sequence length="114" mass="13751">MHMYYWWFLAIMVMLRSRCHGYVAWDRFDGKVQCKGCTSNDWRNEFHPRRTEQEWPDMENIFYQVRASDGRRLLEKKQSSDQHTWKKFSTALQQQLGCMNDMNSVNCIARGFGK</sequence>
<reference evidence="4" key="1">
    <citation type="submission" date="2016-06" db="UniProtKB">
        <authorList>
            <consortium name="WormBaseParasite"/>
        </authorList>
    </citation>
    <scope>IDENTIFICATION</scope>
</reference>
<reference evidence="2 3" key="2">
    <citation type="submission" date="2018-11" db="EMBL/GenBank/DDBJ databases">
        <authorList>
            <consortium name="Pathogen Informatics"/>
        </authorList>
    </citation>
    <scope>NUCLEOTIDE SEQUENCE [LARGE SCALE GENOMIC DNA]</scope>
</reference>
<keyword evidence="3" id="KW-1185">Reference proteome</keyword>
<evidence type="ECO:0000313" key="3">
    <source>
        <dbReference type="Proteomes" id="UP000270296"/>
    </source>
</evidence>
<evidence type="ECO:0000256" key="1">
    <source>
        <dbReference type="SAM" id="SignalP"/>
    </source>
</evidence>
<dbReference type="WBParaSite" id="SBAD_0000410101-mRNA-1">
    <property type="protein sequence ID" value="SBAD_0000410101-mRNA-1"/>
    <property type="gene ID" value="SBAD_0000410101"/>
</dbReference>
<gene>
    <name evidence="2" type="ORF">SBAD_LOCUS3925</name>
</gene>
<feature type="signal peptide" evidence="1">
    <location>
        <begin position="1"/>
        <end position="21"/>
    </location>
</feature>
<protein>
    <submittedName>
        <fullName evidence="4">Secreted protein</fullName>
    </submittedName>
</protein>
<evidence type="ECO:0000313" key="2">
    <source>
        <dbReference type="EMBL" id="VDP02804.1"/>
    </source>
</evidence>
<accession>A0A183IJX9</accession>